<reference evidence="2 3" key="2">
    <citation type="journal article" date="2018" name="New Phytol.">
        <title>High intraspecific genome diversity in the model arbuscular mycorrhizal symbiont Rhizophagus irregularis.</title>
        <authorList>
            <person name="Chen E.C.H."/>
            <person name="Morin E."/>
            <person name="Beaudet D."/>
            <person name="Noel J."/>
            <person name="Yildirir G."/>
            <person name="Ndikumana S."/>
            <person name="Charron P."/>
            <person name="St-Onge C."/>
            <person name="Giorgi J."/>
            <person name="Kruger M."/>
            <person name="Marton T."/>
            <person name="Ropars J."/>
            <person name="Grigoriev I.V."/>
            <person name="Hainaut M."/>
            <person name="Henrissat B."/>
            <person name="Roux C."/>
            <person name="Martin F."/>
            <person name="Corradi N."/>
        </authorList>
    </citation>
    <scope>NUCLEOTIDE SEQUENCE [LARGE SCALE GENOMIC DNA]</scope>
    <source>
        <strain evidence="2 3">DAOM 197198</strain>
    </source>
</reference>
<dbReference type="EMBL" id="AUPC02000161">
    <property type="protein sequence ID" value="POG67992.1"/>
    <property type="molecule type" value="Genomic_DNA"/>
</dbReference>
<keyword evidence="3" id="KW-1185">Reference proteome</keyword>
<accession>A0A2P4PRI8</accession>
<name>A0A2P4PRI8_RHIID</name>
<evidence type="ECO:0008006" key="4">
    <source>
        <dbReference type="Google" id="ProtNLM"/>
    </source>
</evidence>
<evidence type="ECO:0000313" key="2">
    <source>
        <dbReference type="EMBL" id="POG67992.1"/>
    </source>
</evidence>
<organism evidence="2 3">
    <name type="scientific">Rhizophagus irregularis (strain DAOM 181602 / DAOM 197198 / MUCL 43194)</name>
    <name type="common">Arbuscular mycorrhizal fungus</name>
    <name type="synonym">Glomus intraradices</name>
    <dbReference type="NCBI Taxonomy" id="747089"/>
    <lineage>
        <taxon>Eukaryota</taxon>
        <taxon>Fungi</taxon>
        <taxon>Fungi incertae sedis</taxon>
        <taxon>Mucoromycota</taxon>
        <taxon>Glomeromycotina</taxon>
        <taxon>Glomeromycetes</taxon>
        <taxon>Glomerales</taxon>
        <taxon>Glomeraceae</taxon>
        <taxon>Rhizophagus</taxon>
    </lineage>
</organism>
<dbReference type="AlphaFoldDB" id="A0A2P4PRI8"/>
<evidence type="ECO:0000256" key="1">
    <source>
        <dbReference type="SAM" id="SignalP"/>
    </source>
</evidence>
<reference evidence="2 3" key="1">
    <citation type="journal article" date="2013" name="Proc. Natl. Acad. Sci. U.S.A.">
        <title>Genome of an arbuscular mycorrhizal fungus provides insight into the oldest plant symbiosis.</title>
        <authorList>
            <person name="Tisserant E."/>
            <person name="Malbreil M."/>
            <person name="Kuo A."/>
            <person name="Kohler A."/>
            <person name="Symeonidi A."/>
            <person name="Balestrini R."/>
            <person name="Charron P."/>
            <person name="Duensing N."/>
            <person name="Frei Dit Frey N."/>
            <person name="Gianinazzi-Pearson V."/>
            <person name="Gilbert L.B."/>
            <person name="Handa Y."/>
            <person name="Herr J.R."/>
            <person name="Hijri M."/>
            <person name="Koul R."/>
            <person name="Kawaguchi M."/>
            <person name="Krajinski F."/>
            <person name="Lammers P.J."/>
            <person name="Masclaux F.G."/>
            <person name="Murat C."/>
            <person name="Morin E."/>
            <person name="Ndikumana S."/>
            <person name="Pagni M."/>
            <person name="Petitpierre D."/>
            <person name="Requena N."/>
            <person name="Rosikiewicz P."/>
            <person name="Riley R."/>
            <person name="Saito K."/>
            <person name="San Clemente H."/>
            <person name="Shapiro H."/>
            <person name="van Tuinen D."/>
            <person name="Becard G."/>
            <person name="Bonfante P."/>
            <person name="Paszkowski U."/>
            <person name="Shachar-Hill Y.Y."/>
            <person name="Tuskan G.A."/>
            <person name="Young P.W."/>
            <person name="Sanders I.R."/>
            <person name="Henrissat B."/>
            <person name="Rensing S.A."/>
            <person name="Grigoriev I.V."/>
            <person name="Corradi N."/>
            <person name="Roux C."/>
            <person name="Martin F."/>
        </authorList>
    </citation>
    <scope>NUCLEOTIDE SEQUENCE [LARGE SCALE GENOMIC DNA]</scope>
    <source>
        <strain evidence="2 3">DAOM 197198</strain>
    </source>
</reference>
<keyword evidence="1" id="KW-0732">Signal</keyword>
<proteinExistence type="predicted"/>
<gene>
    <name evidence="2" type="ORF">GLOIN_2v1642089</name>
</gene>
<feature type="signal peptide" evidence="1">
    <location>
        <begin position="1"/>
        <end position="18"/>
    </location>
</feature>
<protein>
    <recommendedName>
        <fullName evidence="4">Secreted protein</fullName>
    </recommendedName>
</protein>
<feature type="chain" id="PRO_5015163536" description="Secreted protein" evidence="1">
    <location>
        <begin position="19"/>
        <end position="71"/>
    </location>
</feature>
<evidence type="ECO:0000313" key="3">
    <source>
        <dbReference type="Proteomes" id="UP000018888"/>
    </source>
</evidence>
<comment type="caution">
    <text evidence="2">The sequence shown here is derived from an EMBL/GenBank/DDBJ whole genome shotgun (WGS) entry which is preliminary data.</text>
</comment>
<sequence>MGMIFLFFNLSSIRFAQILIDELFFPTQPNPVIISSLLSHSFLHSRYSASFASNLFFNSPFAPLIFYSLLP</sequence>
<dbReference type="Proteomes" id="UP000018888">
    <property type="component" value="Unassembled WGS sequence"/>
</dbReference>